<reference evidence="1 2" key="1">
    <citation type="submission" date="2017-06" db="EMBL/GenBank/DDBJ databases">
        <title>Cultured bacterium strain Saccharothrix yanglingensis Hhs.015.</title>
        <authorList>
            <person name="Xia Y."/>
        </authorList>
    </citation>
    <scope>NUCLEOTIDE SEQUENCE [LARGE SCALE GENOMIC DNA]</scope>
    <source>
        <strain evidence="1 2">Hhs.015</strain>
    </source>
</reference>
<keyword evidence="2" id="KW-1185">Reference proteome</keyword>
<dbReference type="Proteomes" id="UP001225605">
    <property type="component" value="Unassembled WGS sequence"/>
</dbReference>
<accession>A0ABU0XA11</accession>
<comment type="caution">
    <text evidence="1">The sequence shown here is derived from an EMBL/GenBank/DDBJ whole genome shotgun (WGS) entry which is preliminary data.</text>
</comment>
<dbReference type="EMBL" id="NSDM01000015">
    <property type="protein sequence ID" value="MDQ2588044.1"/>
    <property type="molecule type" value="Genomic_DNA"/>
</dbReference>
<proteinExistence type="predicted"/>
<dbReference type="InterPro" id="IPR046080">
    <property type="entry name" value="DUF6098"/>
</dbReference>
<organism evidence="1 2">
    <name type="scientific">Saccharothrix yanglingensis</name>
    <dbReference type="NCBI Taxonomy" id="659496"/>
    <lineage>
        <taxon>Bacteria</taxon>
        <taxon>Bacillati</taxon>
        <taxon>Actinomycetota</taxon>
        <taxon>Actinomycetes</taxon>
        <taxon>Pseudonocardiales</taxon>
        <taxon>Pseudonocardiaceae</taxon>
        <taxon>Saccharothrix</taxon>
    </lineage>
</organism>
<dbReference type="RefSeq" id="WP_306749680.1">
    <property type="nucleotide sequence ID" value="NZ_NSDM01000015.1"/>
</dbReference>
<evidence type="ECO:0000313" key="1">
    <source>
        <dbReference type="EMBL" id="MDQ2588044.1"/>
    </source>
</evidence>
<gene>
    <name evidence="1" type="ORF">CKY47_29585</name>
</gene>
<protein>
    <submittedName>
        <fullName evidence="1">Uncharacterized protein</fullName>
    </submittedName>
</protein>
<dbReference type="Pfam" id="PF19593">
    <property type="entry name" value="DUF6098"/>
    <property type="match status" value="1"/>
</dbReference>
<evidence type="ECO:0000313" key="2">
    <source>
        <dbReference type="Proteomes" id="UP001225605"/>
    </source>
</evidence>
<name>A0ABU0XA11_9PSEU</name>
<sequence>MRTFADLDDLVALVAQRNGADLFVRWSLGPDADGGRCSRDGLTGLALPGLSANALAVEPWWGDRPLRLWVARRLHDYRHLRERRSTGTRPWVLEGTEVGRGPDNEPLVDRHRPIGWITDEVLAECERLVLATAATPWGPLDREG</sequence>